<dbReference type="Pfam" id="PF10006">
    <property type="entry name" value="DUF2249"/>
    <property type="match status" value="1"/>
</dbReference>
<organism evidence="2 3">
    <name type="scientific">Castellaniella daejeonensis</name>
    <dbReference type="NCBI Taxonomy" id="659013"/>
    <lineage>
        <taxon>Bacteria</taxon>
        <taxon>Pseudomonadati</taxon>
        <taxon>Pseudomonadota</taxon>
        <taxon>Betaproteobacteria</taxon>
        <taxon>Burkholderiales</taxon>
        <taxon>Alcaligenaceae</taxon>
        <taxon>Castellaniella</taxon>
    </lineage>
</organism>
<dbReference type="InterPro" id="IPR018720">
    <property type="entry name" value="DUF2249"/>
</dbReference>
<dbReference type="Proteomes" id="UP001501176">
    <property type="component" value="Unassembled WGS sequence"/>
</dbReference>
<evidence type="ECO:0000313" key="3">
    <source>
        <dbReference type="Proteomes" id="UP001501176"/>
    </source>
</evidence>
<gene>
    <name evidence="2" type="ORF">GCM10009125_06720</name>
</gene>
<dbReference type="SUPFAM" id="SSF64307">
    <property type="entry name" value="SirA-like"/>
    <property type="match status" value="1"/>
</dbReference>
<feature type="domain" description="DUF2249" evidence="1">
    <location>
        <begin position="8"/>
        <end position="59"/>
    </location>
</feature>
<evidence type="ECO:0000259" key="1">
    <source>
        <dbReference type="Pfam" id="PF10006"/>
    </source>
</evidence>
<comment type="caution">
    <text evidence="2">The sequence shown here is derived from an EMBL/GenBank/DDBJ whole genome shotgun (WGS) entry which is preliminary data.</text>
</comment>
<protein>
    <recommendedName>
        <fullName evidence="1">DUF2249 domain-containing protein</fullName>
    </recommendedName>
</protein>
<dbReference type="InterPro" id="IPR036868">
    <property type="entry name" value="TusA-like_sf"/>
</dbReference>
<accession>A0ABP3D0U8</accession>
<sequence length="76" mass="8719">MAPPPDLTLDVRSLPAPEPLEHCLEALADLAPGQRLRMLIDREPYPLYTILDRDGFQHCCTLEDTHFLVTIWYDAK</sequence>
<evidence type="ECO:0000313" key="2">
    <source>
        <dbReference type="EMBL" id="GAA0220348.1"/>
    </source>
</evidence>
<dbReference type="EMBL" id="BAAAFN010000006">
    <property type="protein sequence ID" value="GAA0220348.1"/>
    <property type="molecule type" value="Genomic_DNA"/>
</dbReference>
<name>A0ABP3D0U8_9BURK</name>
<keyword evidence="3" id="KW-1185">Reference proteome</keyword>
<proteinExistence type="predicted"/>
<dbReference type="RefSeq" id="WP_325126987.1">
    <property type="nucleotide sequence ID" value="NZ_BAAAFN010000006.1"/>
</dbReference>
<reference evidence="3" key="1">
    <citation type="journal article" date="2019" name="Int. J. Syst. Evol. Microbiol.">
        <title>The Global Catalogue of Microorganisms (GCM) 10K type strain sequencing project: providing services to taxonomists for standard genome sequencing and annotation.</title>
        <authorList>
            <consortium name="The Broad Institute Genomics Platform"/>
            <consortium name="The Broad Institute Genome Sequencing Center for Infectious Disease"/>
            <person name="Wu L."/>
            <person name="Ma J."/>
        </authorList>
    </citation>
    <scope>NUCLEOTIDE SEQUENCE [LARGE SCALE GENOMIC DNA]</scope>
    <source>
        <strain evidence="3">JCM 16240</strain>
    </source>
</reference>